<dbReference type="AlphaFoldDB" id="A0A0S4M2W1"/>
<evidence type="ECO:0000313" key="1">
    <source>
        <dbReference type="EMBL" id="CUT18115.1"/>
    </source>
</evidence>
<dbReference type="RefSeq" id="WP_092490604.1">
    <property type="nucleotide sequence ID" value="NZ_LN906597.1"/>
</dbReference>
<sequence>MITQYPSCSYVYQEPQIEEWNQILEVPSSAGMDVFLSIIEEKISERYRYYGNECDMLKQSSSLSDIVCVDNYMKWKSQINVEFKSLIEVSLASFANKLNETNCGSFVEKKVFLSAISGRISSYYPFKMIGDSMISFIDSRIAKVVLQCAEKEIKKRIRNYHSINYDVIAETILKKSEKNVLKKFNKLELAGFISRELSASCGEKYIEEELRGYFDTEAMPFAVFVDIYRDHLEENCEIIMSKSIEILDNILKSRECCMSFAFSLFFGNMMLSSDIKKLCSIINFAKYDLRSALMNSIPTRANFGNGNNEAETDPYHDKLRRPATIRRTFSRSRKRIKKEVERYLIENCVVVIKEGIISICCEKEFVKRIVEASINSLDREIKSYI</sequence>
<dbReference type="Proteomes" id="UP000198651">
    <property type="component" value="Chromosome I"/>
</dbReference>
<reference evidence="2" key="1">
    <citation type="submission" date="2015-11" db="EMBL/GenBank/DDBJ databases">
        <authorList>
            <person name="Seth-Smith H.M.B."/>
        </authorList>
    </citation>
    <scope>NUCLEOTIDE SEQUENCE [LARGE SCALE GENOMIC DNA]</scope>
    <source>
        <strain evidence="2">2013Ark11</strain>
    </source>
</reference>
<gene>
    <name evidence="1" type="ORF">Ark11_1311</name>
</gene>
<dbReference type="OrthoDB" id="9998947at2"/>
<proteinExistence type="predicted"/>
<keyword evidence="2" id="KW-1185">Reference proteome</keyword>
<accession>A0A0S4M2W1</accession>
<name>A0A0S4M2W1_9BURK</name>
<evidence type="ECO:0000313" key="2">
    <source>
        <dbReference type="Proteomes" id="UP000198651"/>
    </source>
</evidence>
<protein>
    <submittedName>
        <fullName evidence="1">Uncharacterized protein</fullName>
    </submittedName>
</protein>
<dbReference type="EMBL" id="LN906597">
    <property type="protein sequence ID" value="CUT18115.1"/>
    <property type="molecule type" value="Genomic_DNA"/>
</dbReference>
<organism evidence="1 2">
    <name type="scientific">Candidatus Ichthyocystis hellenicum</name>
    <dbReference type="NCBI Taxonomy" id="1561003"/>
    <lineage>
        <taxon>Bacteria</taxon>
        <taxon>Pseudomonadati</taxon>
        <taxon>Pseudomonadota</taxon>
        <taxon>Betaproteobacteria</taxon>
        <taxon>Burkholderiales</taxon>
        <taxon>Candidatus Ichthyocystis</taxon>
    </lineage>
</organism>